<feature type="region of interest" description="Disordered" evidence="1">
    <location>
        <begin position="51"/>
        <end position="70"/>
    </location>
</feature>
<keyword evidence="3" id="KW-1185">Reference proteome</keyword>
<dbReference type="STRING" id="400092.PKOR_04205"/>
<evidence type="ECO:0000256" key="1">
    <source>
        <dbReference type="SAM" id="MobiDB-lite"/>
    </source>
</evidence>
<dbReference type="PATRIC" id="fig|400092.3.peg.940"/>
<accession>A0A0E3ZET7</accession>
<dbReference type="Proteomes" id="UP000033109">
    <property type="component" value="Chromosome"/>
</dbReference>
<evidence type="ECO:0000313" key="3">
    <source>
        <dbReference type="Proteomes" id="UP000033109"/>
    </source>
</evidence>
<protein>
    <submittedName>
        <fullName evidence="2">Uncharacterized protein</fullName>
    </submittedName>
</protein>
<evidence type="ECO:0000313" key="2">
    <source>
        <dbReference type="EMBL" id="AKD02464.1"/>
    </source>
</evidence>
<name>A0A0E3ZET7_9BACT</name>
<dbReference type="EMBL" id="CP009621">
    <property type="protein sequence ID" value="AKD02464.1"/>
    <property type="molecule type" value="Genomic_DNA"/>
</dbReference>
<dbReference type="KEGG" id="pko:PKOR_04205"/>
<dbReference type="HOGENOM" id="CLU_2754452_0_0_10"/>
<gene>
    <name evidence="2" type="ORF">PKOR_04205</name>
</gene>
<dbReference type="AlphaFoldDB" id="A0A0E3ZET7"/>
<sequence length="70" mass="7592">MKVKDILAFVPDEDLALLAAQTRVDHQVKKLSGRASLRVMEDLSARCASAPWPSWSRGRPRATTPSGTGS</sequence>
<proteinExistence type="predicted"/>
<reference evidence="2 3" key="1">
    <citation type="journal article" date="2015" name="Sci. Rep.">
        <title>Unraveling adaptation of Pontibacter korlensis to radiation and infertility in desert through complete genome and comparative transcriptomic analysis.</title>
        <authorList>
            <person name="Dai J."/>
            <person name="Dai W."/>
            <person name="Qiu C."/>
            <person name="Yang Z."/>
            <person name="Zhang Y."/>
            <person name="Zhou M."/>
            <person name="Zhang L."/>
            <person name="Fang C."/>
            <person name="Gao Q."/>
            <person name="Yang Q."/>
            <person name="Li X."/>
            <person name="Wang Z."/>
            <person name="Wang Z."/>
            <person name="Jia Z."/>
            <person name="Chen X."/>
        </authorList>
    </citation>
    <scope>NUCLEOTIDE SEQUENCE [LARGE SCALE GENOMIC DNA]</scope>
    <source>
        <strain evidence="2 3">X14-1T</strain>
    </source>
</reference>
<organism evidence="2 3">
    <name type="scientific">Pontibacter korlensis</name>
    <dbReference type="NCBI Taxonomy" id="400092"/>
    <lineage>
        <taxon>Bacteria</taxon>
        <taxon>Pseudomonadati</taxon>
        <taxon>Bacteroidota</taxon>
        <taxon>Cytophagia</taxon>
        <taxon>Cytophagales</taxon>
        <taxon>Hymenobacteraceae</taxon>
        <taxon>Pontibacter</taxon>
    </lineage>
</organism>